<dbReference type="InterPro" id="IPR043168">
    <property type="entry name" value="DegV_C"/>
</dbReference>
<dbReference type="PANTHER" id="PTHR33434">
    <property type="entry name" value="DEGV DOMAIN-CONTAINING PROTEIN DR_1986-RELATED"/>
    <property type="match status" value="1"/>
</dbReference>
<comment type="caution">
    <text evidence="2">The sequence shown here is derived from an EMBL/GenBank/DDBJ whole genome shotgun (WGS) entry which is preliminary data.</text>
</comment>
<dbReference type="Pfam" id="PF02645">
    <property type="entry name" value="DegV"/>
    <property type="match status" value="1"/>
</dbReference>
<dbReference type="Gene3D" id="3.40.50.10170">
    <property type="match status" value="1"/>
</dbReference>
<gene>
    <name evidence="2" type="ORF">FPZ44_19595</name>
</gene>
<dbReference type="NCBIfam" id="TIGR00762">
    <property type="entry name" value="DegV"/>
    <property type="match status" value="1"/>
</dbReference>
<dbReference type="PANTHER" id="PTHR33434:SF2">
    <property type="entry name" value="FATTY ACID-BINDING PROTEIN TM_1468"/>
    <property type="match status" value="1"/>
</dbReference>
<dbReference type="GO" id="GO:0008289">
    <property type="term" value="F:lipid binding"/>
    <property type="evidence" value="ECO:0007669"/>
    <property type="project" value="UniProtKB-KW"/>
</dbReference>
<evidence type="ECO:0000313" key="3">
    <source>
        <dbReference type="Proteomes" id="UP000318102"/>
    </source>
</evidence>
<dbReference type="PROSITE" id="PS51482">
    <property type="entry name" value="DEGV"/>
    <property type="match status" value="1"/>
</dbReference>
<sequence>MTKKIAWITDSTAYMPDSLKHNEDVFVIPMGIVFGNDVFDDGIDLTTEELYRRIREEKEMPKTSQPPIGRYAALFEQLKAAGYDCAIAIHVSEKISGTLACCHSAADLASFDVEVVDSKAMSYVLTTLLYKGLDLAEQGLSYREIAAQLREEANKAENYIVLGNLDQFYKGGRMTGTQYLVGSLLRIKPVLRIHDGAFELFDKVRSEKKAYARLVELFQQAYERNRIQSIQIMHGNVIDKAESLKQQIQTLFPQLDVIIGEISSAIAVHAGEGTVAVIWHNEPKHS</sequence>
<dbReference type="SUPFAM" id="SSF82549">
    <property type="entry name" value="DAK1/DegV-like"/>
    <property type="match status" value="1"/>
</dbReference>
<dbReference type="InterPro" id="IPR003797">
    <property type="entry name" value="DegV"/>
</dbReference>
<dbReference type="EMBL" id="VNJK01000003">
    <property type="protein sequence ID" value="TVX88114.1"/>
    <property type="molecule type" value="Genomic_DNA"/>
</dbReference>
<keyword evidence="3" id="KW-1185">Reference proteome</keyword>
<dbReference type="AlphaFoldDB" id="A0A559IKD2"/>
<evidence type="ECO:0000313" key="2">
    <source>
        <dbReference type="EMBL" id="TVX88114.1"/>
    </source>
</evidence>
<evidence type="ECO:0000256" key="1">
    <source>
        <dbReference type="ARBA" id="ARBA00023121"/>
    </source>
</evidence>
<dbReference type="InterPro" id="IPR050270">
    <property type="entry name" value="DegV_domain_contain"/>
</dbReference>
<reference evidence="2 3" key="1">
    <citation type="submission" date="2019-07" db="EMBL/GenBank/DDBJ databases">
        <authorList>
            <person name="Kim J."/>
        </authorList>
    </citation>
    <scope>NUCLEOTIDE SEQUENCE [LARGE SCALE GENOMIC DNA]</scope>
    <source>
        <strain evidence="2 3">N4</strain>
    </source>
</reference>
<organism evidence="2 3">
    <name type="scientific">Paenibacillus agilis</name>
    <dbReference type="NCBI Taxonomy" id="3020863"/>
    <lineage>
        <taxon>Bacteria</taxon>
        <taxon>Bacillati</taxon>
        <taxon>Bacillota</taxon>
        <taxon>Bacilli</taxon>
        <taxon>Bacillales</taxon>
        <taxon>Paenibacillaceae</taxon>
        <taxon>Paenibacillus</taxon>
    </lineage>
</organism>
<proteinExistence type="predicted"/>
<keyword evidence="1" id="KW-0446">Lipid-binding</keyword>
<name>A0A559IKD2_9BACL</name>
<dbReference type="Proteomes" id="UP000318102">
    <property type="component" value="Unassembled WGS sequence"/>
</dbReference>
<dbReference type="RefSeq" id="WP_144992989.1">
    <property type="nucleotide sequence ID" value="NZ_VNJK01000003.1"/>
</dbReference>
<protein>
    <submittedName>
        <fullName evidence="2">DegV family protein</fullName>
    </submittedName>
</protein>
<dbReference type="OrthoDB" id="1638652at2"/>
<accession>A0A559IKD2</accession>
<dbReference type="Gene3D" id="3.30.1180.10">
    <property type="match status" value="1"/>
</dbReference>